<dbReference type="Gene3D" id="1.10.600.10">
    <property type="entry name" value="Farnesyl Diphosphate Synthase"/>
    <property type="match status" value="1"/>
</dbReference>
<evidence type="ECO:0000313" key="1">
    <source>
        <dbReference type="EMBL" id="CAD9577728.1"/>
    </source>
</evidence>
<reference evidence="1" key="1">
    <citation type="submission" date="2021-01" db="EMBL/GenBank/DDBJ databases">
        <authorList>
            <person name="Corre E."/>
            <person name="Pelletier E."/>
            <person name="Niang G."/>
            <person name="Scheremetjew M."/>
            <person name="Finn R."/>
            <person name="Kale V."/>
            <person name="Holt S."/>
            <person name="Cochrane G."/>
            <person name="Meng A."/>
            <person name="Brown T."/>
            <person name="Cohen L."/>
        </authorList>
    </citation>
    <scope>NUCLEOTIDE SEQUENCE</scope>
    <source>
        <strain evidence="1">SM1012Den-03</strain>
    </source>
</reference>
<dbReference type="EMBL" id="HBGZ01003875">
    <property type="protein sequence ID" value="CAD9577728.1"/>
    <property type="molecule type" value="Transcribed_RNA"/>
</dbReference>
<dbReference type="SUPFAM" id="SSF48576">
    <property type="entry name" value="Terpenoid synthases"/>
    <property type="match status" value="1"/>
</dbReference>
<accession>A0A7S2KKM8</accession>
<organism evidence="1">
    <name type="scientific">Skeletonema marinoi</name>
    <dbReference type="NCBI Taxonomy" id="267567"/>
    <lineage>
        <taxon>Eukaryota</taxon>
        <taxon>Sar</taxon>
        <taxon>Stramenopiles</taxon>
        <taxon>Ochrophyta</taxon>
        <taxon>Bacillariophyta</taxon>
        <taxon>Coscinodiscophyceae</taxon>
        <taxon>Thalassiosirophycidae</taxon>
        <taxon>Thalassiosirales</taxon>
        <taxon>Skeletonemataceae</taxon>
        <taxon>Skeletonema</taxon>
        <taxon>Skeletonema marinoi-dohrnii complex</taxon>
    </lineage>
</organism>
<dbReference type="Pfam" id="PF00494">
    <property type="entry name" value="SQS_PSY"/>
    <property type="match status" value="1"/>
</dbReference>
<gene>
    <name evidence="1" type="ORF">SMAR0320_LOCUS2630</name>
</gene>
<proteinExistence type="predicted"/>
<dbReference type="InterPro" id="IPR002060">
    <property type="entry name" value="Squ/phyt_synthse"/>
</dbReference>
<dbReference type="InterPro" id="IPR008949">
    <property type="entry name" value="Isoprenoid_synthase_dom_sf"/>
</dbReference>
<sequence>MPSRLRMQWWRDAIADVYDNKSNDAASPSSQDPIIRSLTSSRKFNPTLRSLTHAIETHGLTYRFLRRIMEAREEDLSITQYEKRRDVAQYGEDTVSNILYLSLETVGVRDDESDKVASDIGVGLGVLTALRSTAFRASQGECSIPLDLATKHDISMDTLYQAWDASINDGDKDSEQLEQAAAAKESLRGATMEMVEMASFHFHRARENQGKVPKEGRMCLLPAVCGLKYLDSLNECNYDVLHPVLVGGGDDAAAVALERRRKLSLMMMMGRTWLTGTF</sequence>
<dbReference type="AlphaFoldDB" id="A0A7S2KKM8"/>
<protein>
    <recommendedName>
        <fullName evidence="2">Phytoene synthase</fullName>
    </recommendedName>
</protein>
<evidence type="ECO:0008006" key="2">
    <source>
        <dbReference type="Google" id="ProtNLM"/>
    </source>
</evidence>
<name>A0A7S2KKM8_9STRA</name>